<dbReference type="EMBL" id="BGPR01000124">
    <property type="protein sequence ID" value="GBL96849.1"/>
    <property type="molecule type" value="Genomic_DNA"/>
</dbReference>
<sequence>ACFILIRPVAAEESPKESESFRPGKEARVMNAESGSLMHYLARPLASQPSPRANAITRYDIRYTPPSLAFHARPLIHSLAVRGRGAKCPCNISIFGICKNGAEYS</sequence>
<accession>A0A4Y2BYG8</accession>
<organism evidence="1 2">
    <name type="scientific">Araneus ventricosus</name>
    <name type="common">Orbweaver spider</name>
    <name type="synonym">Epeira ventricosa</name>
    <dbReference type="NCBI Taxonomy" id="182803"/>
    <lineage>
        <taxon>Eukaryota</taxon>
        <taxon>Metazoa</taxon>
        <taxon>Ecdysozoa</taxon>
        <taxon>Arthropoda</taxon>
        <taxon>Chelicerata</taxon>
        <taxon>Arachnida</taxon>
        <taxon>Araneae</taxon>
        <taxon>Araneomorphae</taxon>
        <taxon>Entelegynae</taxon>
        <taxon>Araneoidea</taxon>
        <taxon>Araneidae</taxon>
        <taxon>Araneus</taxon>
    </lineage>
</organism>
<proteinExistence type="predicted"/>
<evidence type="ECO:0000313" key="2">
    <source>
        <dbReference type="Proteomes" id="UP000499080"/>
    </source>
</evidence>
<protein>
    <submittedName>
        <fullName evidence="1">Uncharacterized protein</fullName>
    </submittedName>
</protein>
<reference evidence="1 2" key="1">
    <citation type="journal article" date="2019" name="Sci. Rep.">
        <title>Orb-weaving spider Araneus ventricosus genome elucidates the spidroin gene catalogue.</title>
        <authorList>
            <person name="Kono N."/>
            <person name="Nakamura H."/>
            <person name="Ohtoshi R."/>
            <person name="Moran D.A.P."/>
            <person name="Shinohara A."/>
            <person name="Yoshida Y."/>
            <person name="Fujiwara M."/>
            <person name="Mori M."/>
            <person name="Tomita M."/>
            <person name="Arakawa K."/>
        </authorList>
    </citation>
    <scope>NUCLEOTIDE SEQUENCE [LARGE SCALE GENOMIC DNA]</scope>
</reference>
<gene>
    <name evidence="1" type="ORF">AVEN_118967_1</name>
</gene>
<dbReference type="Proteomes" id="UP000499080">
    <property type="component" value="Unassembled WGS sequence"/>
</dbReference>
<comment type="caution">
    <text evidence="1">The sequence shown here is derived from an EMBL/GenBank/DDBJ whole genome shotgun (WGS) entry which is preliminary data.</text>
</comment>
<dbReference type="AlphaFoldDB" id="A0A4Y2BYG8"/>
<keyword evidence="2" id="KW-1185">Reference proteome</keyword>
<feature type="non-terminal residue" evidence="1">
    <location>
        <position position="1"/>
    </location>
</feature>
<evidence type="ECO:0000313" key="1">
    <source>
        <dbReference type="EMBL" id="GBL96849.1"/>
    </source>
</evidence>
<name>A0A4Y2BYG8_ARAVE</name>